<evidence type="ECO:0000256" key="4">
    <source>
        <dbReference type="ARBA" id="ARBA00023004"/>
    </source>
</evidence>
<dbReference type="Pfam" id="PF04055">
    <property type="entry name" value="Radical_SAM"/>
    <property type="match status" value="1"/>
</dbReference>
<comment type="caution">
    <text evidence="8">The sequence shown here is derived from an EMBL/GenBank/DDBJ whole genome shotgun (WGS) entry which is preliminary data.</text>
</comment>
<comment type="similarity">
    <text evidence="6">Belongs to the radical SAM superfamily. Anaerobic sulfatase-maturating enzyme family.</text>
</comment>
<evidence type="ECO:0000313" key="9">
    <source>
        <dbReference type="Proteomes" id="UP000019140"/>
    </source>
</evidence>
<keyword evidence="4" id="KW-0408">Iron</keyword>
<evidence type="ECO:0000256" key="2">
    <source>
        <dbReference type="ARBA" id="ARBA00022691"/>
    </source>
</evidence>
<evidence type="ECO:0000256" key="5">
    <source>
        <dbReference type="ARBA" id="ARBA00023014"/>
    </source>
</evidence>
<dbReference type="Proteomes" id="UP000019140">
    <property type="component" value="Unassembled WGS sequence"/>
</dbReference>
<dbReference type="SFLD" id="SFLDG01384">
    <property type="entry name" value="thioether_bond_formation_requi"/>
    <property type="match status" value="1"/>
</dbReference>
<dbReference type="InterPro" id="IPR013785">
    <property type="entry name" value="Aldolase_TIM"/>
</dbReference>
<reference evidence="8 9" key="1">
    <citation type="journal article" date="2014" name="Nature">
        <title>An environmental bacterial taxon with a large and distinct metabolic repertoire.</title>
        <authorList>
            <person name="Wilson M.C."/>
            <person name="Mori T."/>
            <person name="Ruckert C."/>
            <person name="Uria A.R."/>
            <person name="Helf M.J."/>
            <person name="Takada K."/>
            <person name="Gernert C."/>
            <person name="Steffens U.A."/>
            <person name="Heycke N."/>
            <person name="Schmitt S."/>
            <person name="Rinke C."/>
            <person name="Helfrich E.J."/>
            <person name="Brachmann A.O."/>
            <person name="Gurgui C."/>
            <person name="Wakimoto T."/>
            <person name="Kracht M."/>
            <person name="Crusemann M."/>
            <person name="Hentschel U."/>
            <person name="Abe I."/>
            <person name="Matsunaga S."/>
            <person name="Kalinowski J."/>
            <person name="Takeyama H."/>
            <person name="Piel J."/>
        </authorList>
    </citation>
    <scope>NUCLEOTIDE SEQUENCE [LARGE SCALE GENOMIC DNA]</scope>
    <source>
        <strain evidence="9">TSY2</strain>
    </source>
</reference>
<feature type="domain" description="Radical SAM core" evidence="7">
    <location>
        <begin position="95"/>
        <end position="326"/>
    </location>
</feature>
<dbReference type="SFLD" id="SFLDG01067">
    <property type="entry name" value="SPASM/twitch_domain_containing"/>
    <property type="match status" value="1"/>
</dbReference>
<evidence type="ECO:0000256" key="1">
    <source>
        <dbReference type="ARBA" id="ARBA00001966"/>
    </source>
</evidence>
<dbReference type="EMBL" id="AZHX01001549">
    <property type="protein sequence ID" value="ETX02263.1"/>
    <property type="molecule type" value="Genomic_DNA"/>
</dbReference>
<evidence type="ECO:0000256" key="6">
    <source>
        <dbReference type="ARBA" id="ARBA00023601"/>
    </source>
</evidence>
<dbReference type="PANTHER" id="PTHR43273:SF3">
    <property type="entry name" value="ANAEROBIC SULFATASE-MATURATING ENZYME HOMOLOG ASLB-RELATED"/>
    <property type="match status" value="1"/>
</dbReference>
<keyword evidence="5" id="KW-0411">Iron-sulfur</keyword>
<dbReference type="HOGENOM" id="CLU_009273_3_3_7"/>
<accession>W4LWJ4</accession>
<dbReference type="SFLD" id="SFLDG01386">
    <property type="entry name" value="main_SPASM_domain-containing"/>
    <property type="match status" value="1"/>
</dbReference>
<dbReference type="InterPro" id="IPR058240">
    <property type="entry name" value="rSAM_sf"/>
</dbReference>
<keyword evidence="2" id="KW-0949">S-adenosyl-L-methionine</keyword>
<dbReference type="InterPro" id="IPR023867">
    <property type="entry name" value="Sulphatase_maturase_rSAM"/>
</dbReference>
<evidence type="ECO:0000313" key="8">
    <source>
        <dbReference type="EMBL" id="ETX02263.1"/>
    </source>
</evidence>
<name>W4LWJ4_9BACT</name>
<dbReference type="GO" id="GO:0046872">
    <property type="term" value="F:metal ion binding"/>
    <property type="evidence" value="ECO:0007669"/>
    <property type="project" value="UniProtKB-KW"/>
</dbReference>
<dbReference type="SFLD" id="SFLDS00029">
    <property type="entry name" value="Radical_SAM"/>
    <property type="match status" value="1"/>
</dbReference>
<comment type="cofactor">
    <cofactor evidence="1">
        <name>[4Fe-4S] cluster</name>
        <dbReference type="ChEBI" id="CHEBI:49883"/>
    </cofactor>
</comment>
<dbReference type="Gene3D" id="3.20.20.70">
    <property type="entry name" value="Aldolase class I"/>
    <property type="match status" value="1"/>
</dbReference>
<dbReference type="PANTHER" id="PTHR43273">
    <property type="entry name" value="ANAEROBIC SULFATASE-MATURATING ENZYME HOMOLOG ASLB-RELATED"/>
    <property type="match status" value="1"/>
</dbReference>
<evidence type="ECO:0000259" key="7">
    <source>
        <dbReference type="PROSITE" id="PS51918"/>
    </source>
</evidence>
<keyword evidence="9" id="KW-1185">Reference proteome</keyword>
<keyword evidence="3" id="KW-0479">Metal-binding</keyword>
<dbReference type="InterPro" id="IPR007197">
    <property type="entry name" value="rSAM"/>
</dbReference>
<dbReference type="CDD" id="cd01335">
    <property type="entry name" value="Radical_SAM"/>
    <property type="match status" value="1"/>
</dbReference>
<evidence type="ECO:0000256" key="3">
    <source>
        <dbReference type="ARBA" id="ARBA00022723"/>
    </source>
</evidence>
<dbReference type="GO" id="GO:0016491">
    <property type="term" value="F:oxidoreductase activity"/>
    <property type="evidence" value="ECO:0007669"/>
    <property type="project" value="InterPro"/>
</dbReference>
<dbReference type="AlphaFoldDB" id="W4LWJ4"/>
<gene>
    <name evidence="8" type="ORF">ETSY2_35865</name>
</gene>
<protein>
    <recommendedName>
        <fullName evidence="7">Radical SAM core domain-containing protein</fullName>
    </recommendedName>
</protein>
<sequence length="469" mass="51460">MDSQLIPLWEIAGASSPAASWLEPPLSRDYQVLTSSLGEHVFVVNGSRLYDVDAATASRIRHLLQQPEPDAEARQALESAFGNGHTYIDGQPLPTPPLRSLSLNVAQSCNLGCQYCYADEGRFGSSSKFMSTDIACQAVDRLLAEAEPGVDVIVGYMGGEPLLNRRVVHQCTRYAAEQAQRSGHRVRFSLTTNATLVTPEDAALFREHAFAVTVSVDGPKALHDRLRPAHKGGGSYDEMCRGLALIMADGGPGHVSARITVTPHSGALLPVLRHVVDMGVGDAGFAPVQVSPNPAYAFGPADFEWFLNEMIRCGEAAKAALLRRERFPFSNFETALNEIHRGSHRPYPCGAGAAYLSVNAEGELYACHRLVDAENWHMGNVSQGSDQAARQQHLNQHHVDRQLPCRNCWARYLCGGGCYHEVEQRGRPHCDYVRGWLAFCLSAYAELAAQQPAYFRDPLRYFDVVTANR</sequence>
<dbReference type="InterPro" id="IPR023885">
    <property type="entry name" value="4Fe4S-binding_SPASM_dom"/>
</dbReference>
<dbReference type="SUPFAM" id="SSF102114">
    <property type="entry name" value="Radical SAM enzymes"/>
    <property type="match status" value="1"/>
</dbReference>
<dbReference type="PROSITE" id="PS51918">
    <property type="entry name" value="RADICAL_SAM"/>
    <property type="match status" value="1"/>
</dbReference>
<organism evidence="8 9">
    <name type="scientific">Candidatus Entotheonella gemina</name>
    <dbReference type="NCBI Taxonomy" id="1429439"/>
    <lineage>
        <taxon>Bacteria</taxon>
        <taxon>Pseudomonadati</taxon>
        <taxon>Nitrospinota/Tectimicrobiota group</taxon>
        <taxon>Candidatus Tectimicrobiota</taxon>
        <taxon>Candidatus Entotheonellia</taxon>
        <taxon>Candidatus Entotheonellales</taxon>
        <taxon>Candidatus Entotheonellaceae</taxon>
        <taxon>Candidatus Entotheonella</taxon>
    </lineage>
</organism>
<dbReference type="NCBIfam" id="TIGR04085">
    <property type="entry name" value="rSAM_more_4Fe4S"/>
    <property type="match status" value="1"/>
</dbReference>
<dbReference type="PATRIC" id="fig|1429439.4.peg.6053"/>
<dbReference type="GO" id="GO:0051536">
    <property type="term" value="F:iron-sulfur cluster binding"/>
    <property type="evidence" value="ECO:0007669"/>
    <property type="project" value="UniProtKB-KW"/>
</dbReference>
<proteinExistence type="inferred from homology"/>